<proteinExistence type="predicted"/>
<protein>
    <submittedName>
        <fullName evidence="1">Uncharacterized protein</fullName>
    </submittedName>
</protein>
<reference evidence="1 2" key="1">
    <citation type="journal article" date="2012" name="Proc. Natl. Acad. Sci. U.S.A.">
        <title>Comparative genomics of Ceriporiopsis subvermispora and Phanerochaete chrysosporium provide insight into selective ligninolysis.</title>
        <authorList>
            <person name="Fernandez-Fueyo E."/>
            <person name="Ruiz-Duenas F.J."/>
            <person name="Ferreira P."/>
            <person name="Floudas D."/>
            <person name="Hibbett D.S."/>
            <person name="Canessa P."/>
            <person name="Larrondo L.F."/>
            <person name="James T.Y."/>
            <person name="Seelenfreund D."/>
            <person name="Lobos S."/>
            <person name="Polanco R."/>
            <person name="Tello M."/>
            <person name="Honda Y."/>
            <person name="Watanabe T."/>
            <person name="Watanabe T."/>
            <person name="Ryu J.S."/>
            <person name="Kubicek C.P."/>
            <person name="Schmoll M."/>
            <person name="Gaskell J."/>
            <person name="Hammel K.E."/>
            <person name="St John F.J."/>
            <person name="Vanden Wymelenberg A."/>
            <person name="Sabat G."/>
            <person name="Splinter BonDurant S."/>
            <person name="Syed K."/>
            <person name="Yadav J.S."/>
            <person name="Doddapaneni H."/>
            <person name="Subramanian V."/>
            <person name="Lavin J.L."/>
            <person name="Oguiza J.A."/>
            <person name="Perez G."/>
            <person name="Pisabarro A.G."/>
            <person name="Ramirez L."/>
            <person name="Santoyo F."/>
            <person name="Master E."/>
            <person name="Coutinho P.M."/>
            <person name="Henrissat B."/>
            <person name="Lombard V."/>
            <person name="Magnuson J.K."/>
            <person name="Kuees U."/>
            <person name="Hori C."/>
            <person name="Igarashi K."/>
            <person name="Samejima M."/>
            <person name="Held B.W."/>
            <person name="Barry K.W."/>
            <person name="LaButti K.M."/>
            <person name="Lapidus A."/>
            <person name="Lindquist E.A."/>
            <person name="Lucas S.M."/>
            <person name="Riley R."/>
            <person name="Salamov A.A."/>
            <person name="Hoffmeister D."/>
            <person name="Schwenk D."/>
            <person name="Hadar Y."/>
            <person name="Yarden O."/>
            <person name="de Vries R.P."/>
            <person name="Wiebenga A."/>
            <person name="Stenlid J."/>
            <person name="Eastwood D."/>
            <person name="Grigoriev I.V."/>
            <person name="Berka R.M."/>
            <person name="Blanchette R.A."/>
            <person name="Kersten P."/>
            <person name="Martinez A.T."/>
            <person name="Vicuna R."/>
            <person name="Cullen D."/>
        </authorList>
    </citation>
    <scope>NUCLEOTIDE SEQUENCE [LARGE SCALE GENOMIC DNA]</scope>
    <source>
        <strain evidence="1 2">B</strain>
    </source>
</reference>
<dbReference type="Proteomes" id="UP000016930">
    <property type="component" value="Unassembled WGS sequence"/>
</dbReference>
<evidence type="ECO:0000313" key="1">
    <source>
        <dbReference type="EMBL" id="EMD35091.1"/>
    </source>
</evidence>
<keyword evidence="2" id="KW-1185">Reference proteome</keyword>
<organism evidence="1 2">
    <name type="scientific">Ceriporiopsis subvermispora (strain B)</name>
    <name type="common">White-rot fungus</name>
    <name type="synonym">Gelatoporia subvermispora</name>
    <dbReference type="NCBI Taxonomy" id="914234"/>
    <lineage>
        <taxon>Eukaryota</taxon>
        <taxon>Fungi</taxon>
        <taxon>Dikarya</taxon>
        <taxon>Basidiomycota</taxon>
        <taxon>Agaricomycotina</taxon>
        <taxon>Agaricomycetes</taxon>
        <taxon>Polyporales</taxon>
        <taxon>Gelatoporiaceae</taxon>
        <taxon>Gelatoporia</taxon>
    </lineage>
</organism>
<name>M2R8Q0_CERS8</name>
<sequence>MVGALLTAKLQRIKRVEFEPRERNIHAILGSRMWIPRAYSNTCQTGTGSTNTCHVQPLQDVQTTTPEPGDFEEGLLPYALELVGAQPPWTYLSKGDVQGLRECGFTRGNYPVLNIDSTCAYLTKATIRWQTHLGEVALGAVKTMIHAAKLCDHEEIATFIQNLLGDPDNDAPFHWKIWNASDPSSRSGYFRHELVLRTFVVHIESTENIPDQHKVQDRPIGALILSLLAVERALSFWRTGELIIPPDPLDGFTVNNWGDAVRPIQGVPTLIPRASRFVDAAKQLERTDWEDIYHDVHGYCTDTAAVGKHRVDFDAFYLPFEACWRLHRPVARQKGVKVAPKNQKGRQCQIRHGALRCVRPGVQLSRVRLRIRHEHDFGDSTCYEVGRTVDSASEFQAVLNGGELLGLGEDVVGNDINACAEQASRGV</sequence>
<dbReference type="EMBL" id="KB445801">
    <property type="protein sequence ID" value="EMD35091.1"/>
    <property type="molecule type" value="Genomic_DNA"/>
</dbReference>
<dbReference type="AlphaFoldDB" id="M2R8Q0"/>
<dbReference type="STRING" id="914234.M2R8Q0"/>
<dbReference type="OrthoDB" id="2804421at2759"/>
<gene>
    <name evidence="1" type="ORF">CERSUDRAFT_75388</name>
</gene>
<accession>M2R8Q0</accession>
<evidence type="ECO:0000313" key="2">
    <source>
        <dbReference type="Proteomes" id="UP000016930"/>
    </source>
</evidence>
<dbReference type="HOGENOM" id="CLU_642492_0_0_1"/>